<sequence>MLVDCAKAFYHQYVASVLLVSRKSGLTPSSGRTKNCARLRASVPYATGFYAQPVTVFAPLRPTFGQLPVWRLAHVGSATAIPTLPLVSPPPA</sequence>
<accession>A0A2P8FBI2</accession>
<evidence type="ECO:0000313" key="1">
    <source>
        <dbReference type="EMBL" id="PSL19054.1"/>
    </source>
</evidence>
<name>A0A2P8FBI2_9BACT</name>
<dbReference type="Proteomes" id="UP000240978">
    <property type="component" value="Unassembled WGS sequence"/>
</dbReference>
<dbReference type="AlphaFoldDB" id="A0A2P8FBI2"/>
<organism evidence="1 2">
    <name type="scientific">Chitinophaga ginsengisoli</name>
    <dbReference type="NCBI Taxonomy" id="363837"/>
    <lineage>
        <taxon>Bacteria</taxon>
        <taxon>Pseudomonadati</taxon>
        <taxon>Bacteroidota</taxon>
        <taxon>Chitinophagia</taxon>
        <taxon>Chitinophagales</taxon>
        <taxon>Chitinophagaceae</taxon>
        <taxon>Chitinophaga</taxon>
    </lineage>
</organism>
<dbReference type="EMBL" id="PYGK01000030">
    <property type="protein sequence ID" value="PSL19054.1"/>
    <property type="molecule type" value="Genomic_DNA"/>
</dbReference>
<proteinExistence type="predicted"/>
<reference evidence="1 2" key="1">
    <citation type="submission" date="2018-03" db="EMBL/GenBank/DDBJ databases">
        <title>Genomic Encyclopedia of Archaeal and Bacterial Type Strains, Phase II (KMG-II): from individual species to whole genera.</title>
        <authorList>
            <person name="Goeker M."/>
        </authorList>
    </citation>
    <scope>NUCLEOTIDE SEQUENCE [LARGE SCALE GENOMIC DNA]</scope>
    <source>
        <strain evidence="1 2">DSM 18107</strain>
    </source>
</reference>
<keyword evidence="2" id="KW-1185">Reference proteome</keyword>
<protein>
    <submittedName>
        <fullName evidence="1">Uncharacterized protein</fullName>
    </submittedName>
</protein>
<comment type="caution">
    <text evidence="1">The sequence shown here is derived from an EMBL/GenBank/DDBJ whole genome shotgun (WGS) entry which is preliminary data.</text>
</comment>
<gene>
    <name evidence="1" type="ORF">CLV42_1309</name>
</gene>
<evidence type="ECO:0000313" key="2">
    <source>
        <dbReference type="Proteomes" id="UP000240978"/>
    </source>
</evidence>